<evidence type="ECO:0000256" key="1">
    <source>
        <dbReference type="SAM" id="MobiDB-lite"/>
    </source>
</evidence>
<evidence type="ECO:0000313" key="3">
    <source>
        <dbReference type="EMBL" id="KAF3191585.1"/>
    </source>
</evidence>
<keyword evidence="2" id="KW-0472">Membrane</keyword>
<evidence type="ECO:0000256" key="2">
    <source>
        <dbReference type="SAM" id="Phobius"/>
    </source>
</evidence>
<reference evidence="3 4" key="1">
    <citation type="submission" date="2019-06" db="EMBL/GenBank/DDBJ databases">
        <authorList>
            <person name="Palmer J.M."/>
        </authorList>
    </citation>
    <scope>NUCLEOTIDE SEQUENCE [LARGE SCALE GENOMIC DNA]</scope>
    <source>
        <strain evidence="3 4">TWF788</strain>
    </source>
</reference>
<feature type="region of interest" description="Disordered" evidence="1">
    <location>
        <begin position="108"/>
        <end position="179"/>
    </location>
</feature>
<proteinExistence type="predicted"/>
<feature type="compositionally biased region" description="Basic residues" evidence="1">
    <location>
        <begin position="158"/>
        <end position="167"/>
    </location>
</feature>
<keyword evidence="2" id="KW-0812">Transmembrane</keyword>
<feature type="transmembrane region" description="Helical" evidence="2">
    <location>
        <begin position="7"/>
        <end position="31"/>
    </location>
</feature>
<accession>A0A7C8Q3Q3</accession>
<comment type="caution">
    <text evidence="3">The sequence shown here is derived from an EMBL/GenBank/DDBJ whole genome shotgun (WGS) entry which is preliminary data.</text>
</comment>
<gene>
    <name evidence="3" type="ORF">TWF788_006182</name>
</gene>
<dbReference type="PROSITE" id="PS51257">
    <property type="entry name" value="PROKAR_LIPOPROTEIN"/>
    <property type="match status" value="1"/>
</dbReference>
<sequence>MVESRTLLAYIIALYALGLSISSCLTIPTLAPDSAAIDCSTASQIYKKKIYTKTDITCAEVASHVGLSYCHPRQTSVESAPFDWAVNSGEKPSIKGFDECIPMENLSQRDVKNDSSISSKASLPINRPDNSENLDSGGFVDLQRRTNYKDTKKDPKKASKGKKPKKELRKELDNGKGKGKLSAKIMADEDAFTQKLVQFNSNTFARLQQQEYDWSAAFEASESESEPDYLDPDYSGSEDDEIYQLAIKRARKNVVPETGENPNKGISTVVIERDQTLHYHPNSTILKAMGLADEVFSPDSPSFAKVNLSSHTSGQSLGFSRIVWASSIQKHVVVDWNPQIQRVRDLPMLLYLVWRFETYPGIQGGQYHAIQVPGEPTGPLEYITINNITDAKSLTILTRAAELPGRRLQNYHDPIQKKNRYGYVFDSKVLSQYHKDSPERKAINALLGSEPIMAIRKMLHAFRRGLSEAEISSIFLWIDYNEDNSSAMILLQLSHKASGLGDPPGSFALDKQPPGVDPHLIITSRGTNPVYHPLSPPSYEIEPSYFEASAQYRMGSGRSFDFYFYYSTVEGHFVLGGLGQLGETLDDSDAAKAGSILYSAWIREAGLKPILSVTFIDLSNAASSLVASIHGVQGSWILLDIRNNPEDFAILAQKLAETQCRERKLVQALLGMSGENFGQFQLVQLNVGINEENKASLMLTVEYNQYFQSDSQGLFGDTDNALLVALRRGTRMKAEMEVLEPRFLDEEAAMQQEVNNLPSGRVKQSEYREGDKTISFSKAIIGQYNFVPNKPLDCISERKPPLLRDIISWNKELENPAHPEHRAYDDVQSQWRRKLAAAFNEKELFCTFTLSQKYPEHNPQDNQNQGNFEFGISHGPGYVFLRSKFGSNIDGPSFGGAIWALWVTVDTATELHPNLYLQNVANGRTGLRYVVILQPSDETINILRTIYLDLGLSRESIIIFPSKDTAFNLPPDISTIEDNVRRRVLLTIYGLREVHAIDELFSRTFQEPYSILNYRRRVNAVLVKWYDETPQLVIMLGHFTFDNPRLFSGRSVSNFKLLSPMRQRKDLMEFTTAGCEIAWSSISSYMFDVSDYSPQTNLIDNGSAAPENKPLEYTFANTGSMLGCPQDIQGFIQIIPWREYESNIRRRITAQEVADLRQLATEEITEEDKQAYLKGEMGPKLYKSFEYTRQYHPARCVFTVRAGPPYHLMVAVANDGQAGLSAEAGLPRSTRIERLSRAYYDFFVRTMDLVRSPGSETRWISMRAHELSFETSSTIRNLYNMASRLVPNWQGFDISFTAGPSPTLQDNEEIQVGKTLLGLVEIGALGRMLSDYSRVMQNLKIARIIIRTAPNSEGVPDSSFQVLIMLRPLVFLGRPQ</sequence>
<dbReference type="Proteomes" id="UP000479691">
    <property type="component" value="Unassembled WGS sequence"/>
</dbReference>
<feature type="compositionally biased region" description="Basic and acidic residues" evidence="1">
    <location>
        <begin position="142"/>
        <end position="157"/>
    </location>
</feature>
<name>A0A7C8Q3Q3_ORBOL</name>
<keyword evidence="2" id="KW-1133">Transmembrane helix</keyword>
<dbReference type="EMBL" id="JAABOE010000003">
    <property type="protein sequence ID" value="KAF3191585.1"/>
    <property type="molecule type" value="Genomic_DNA"/>
</dbReference>
<organism evidence="3 4">
    <name type="scientific">Orbilia oligospora</name>
    <name type="common">Nematode-trapping fungus</name>
    <name type="synonym">Arthrobotrys oligospora</name>
    <dbReference type="NCBI Taxonomy" id="2813651"/>
    <lineage>
        <taxon>Eukaryota</taxon>
        <taxon>Fungi</taxon>
        <taxon>Dikarya</taxon>
        <taxon>Ascomycota</taxon>
        <taxon>Pezizomycotina</taxon>
        <taxon>Orbiliomycetes</taxon>
        <taxon>Orbiliales</taxon>
        <taxon>Orbiliaceae</taxon>
        <taxon>Orbilia</taxon>
    </lineage>
</organism>
<protein>
    <submittedName>
        <fullName evidence="3">Uncharacterized protein</fullName>
    </submittedName>
</protein>
<evidence type="ECO:0000313" key="4">
    <source>
        <dbReference type="Proteomes" id="UP000479691"/>
    </source>
</evidence>